<dbReference type="AlphaFoldDB" id="A0A0L0F016"/>
<name>A0A0L0F016_9EUKA</name>
<dbReference type="InterPro" id="IPR029045">
    <property type="entry name" value="ClpP/crotonase-like_dom_sf"/>
</dbReference>
<accession>A0A0L0F016</accession>
<feature type="non-terminal residue" evidence="1">
    <location>
        <position position="1"/>
    </location>
</feature>
<dbReference type="OrthoDB" id="10004768at2759"/>
<dbReference type="EMBL" id="KQ252528">
    <property type="protein sequence ID" value="KNC69996.1"/>
    <property type="molecule type" value="Genomic_DNA"/>
</dbReference>
<proteinExistence type="predicted"/>
<gene>
    <name evidence="1" type="ORF">SARC_17483</name>
</gene>
<sequence>FAFTEVMSGRLPVGGGTQRLPKLVGIEESMKMLLAGGAVRASKGKKIHLVDRLVQPVGLGMLDTTI</sequence>
<dbReference type="eggNOG" id="KOG1683">
    <property type="taxonomic scope" value="Eukaryota"/>
</dbReference>
<dbReference type="Gene3D" id="3.90.226.10">
    <property type="entry name" value="2-enoyl-CoA Hydratase, Chain A, domain 1"/>
    <property type="match status" value="1"/>
</dbReference>
<dbReference type="STRING" id="667725.A0A0L0F016"/>
<dbReference type="GO" id="GO:0006635">
    <property type="term" value="P:fatty acid beta-oxidation"/>
    <property type="evidence" value="ECO:0007669"/>
    <property type="project" value="TreeGrafter"/>
</dbReference>
<dbReference type="Proteomes" id="UP000054560">
    <property type="component" value="Unassembled WGS sequence"/>
</dbReference>
<evidence type="ECO:0000313" key="2">
    <source>
        <dbReference type="Proteomes" id="UP000054560"/>
    </source>
</evidence>
<dbReference type="GO" id="GO:0016509">
    <property type="term" value="F:long-chain (3S)-3-hydroxyacyl-CoA dehydrogenase (NAD+) activity"/>
    <property type="evidence" value="ECO:0007669"/>
    <property type="project" value="TreeGrafter"/>
</dbReference>
<protein>
    <recommendedName>
        <fullName evidence="3">Enoyl-CoA hydratase</fullName>
    </recommendedName>
</protein>
<dbReference type="PANTHER" id="PTHR43612:SF3">
    <property type="entry name" value="TRIFUNCTIONAL ENZYME SUBUNIT ALPHA, MITOCHONDRIAL"/>
    <property type="match status" value="1"/>
</dbReference>
<dbReference type="InterPro" id="IPR050136">
    <property type="entry name" value="FA_oxidation_alpha_subunit"/>
</dbReference>
<evidence type="ECO:0000313" key="1">
    <source>
        <dbReference type="EMBL" id="KNC69996.1"/>
    </source>
</evidence>
<dbReference type="GO" id="GO:0004300">
    <property type="term" value="F:enoyl-CoA hydratase activity"/>
    <property type="evidence" value="ECO:0007669"/>
    <property type="project" value="TreeGrafter"/>
</dbReference>
<evidence type="ECO:0008006" key="3">
    <source>
        <dbReference type="Google" id="ProtNLM"/>
    </source>
</evidence>
<dbReference type="GeneID" id="25917987"/>
<organism evidence="1 2">
    <name type="scientific">Sphaeroforma arctica JP610</name>
    <dbReference type="NCBI Taxonomy" id="667725"/>
    <lineage>
        <taxon>Eukaryota</taxon>
        <taxon>Ichthyosporea</taxon>
        <taxon>Ichthyophonida</taxon>
        <taxon>Sphaeroforma</taxon>
    </lineage>
</organism>
<dbReference type="GO" id="GO:0016507">
    <property type="term" value="C:mitochondrial fatty acid beta-oxidation multienzyme complex"/>
    <property type="evidence" value="ECO:0007669"/>
    <property type="project" value="TreeGrafter"/>
</dbReference>
<reference evidence="1 2" key="1">
    <citation type="submission" date="2011-02" db="EMBL/GenBank/DDBJ databases">
        <title>The Genome Sequence of Sphaeroforma arctica JP610.</title>
        <authorList>
            <consortium name="The Broad Institute Genome Sequencing Platform"/>
            <person name="Russ C."/>
            <person name="Cuomo C."/>
            <person name="Young S.K."/>
            <person name="Zeng Q."/>
            <person name="Gargeya S."/>
            <person name="Alvarado L."/>
            <person name="Berlin A."/>
            <person name="Chapman S.B."/>
            <person name="Chen Z."/>
            <person name="Freedman E."/>
            <person name="Gellesch M."/>
            <person name="Goldberg J."/>
            <person name="Griggs A."/>
            <person name="Gujja S."/>
            <person name="Heilman E."/>
            <person name="Heiman D."/>
            <person name="Howarth C."/>
            <person name="Mehta T."/>
            <person name="Neiman D."/>
            <person name="Pearson M."/>
            <person name="Roberts A."/>
            <person name="Saif S."/>
            <person name="Shea T."/>
            <person name="Shenoy N."/>
            <person name="Sisk P."/>
            <person name="Stolte C."/>
            <person name="Sykes S."/>
            <person name="White J."/>
            <person name="Yandava C."/>
            <person name="Burger G."/>
            <person name="Gray M.W."/>
            <person name="Holland P.W.H."/>
            <person name="King N."/>
            <person name="Lang F.B.F."/>
            <person name="Roger A.J."/>
            <person name="Ruiz-Trillo I."/>
            <person name="Haas B."/>
            <person name="Nusbaum C."/>
            <person name="Birren B."/>
        </authorList>
    </citation>
    <scope>NUCLEOTIDE SEQUENCE [LARGE SCALE GENOMIC DNA]</scope>
    <source>
        <strain evidence="1 2">JP610</strain>
    </source>
</reference>
<dbReference type="RefSeq" id="XP_014143898.1">
    <property type="nucleotide sequence ID" value="XM_014288423.1"/>
</dbReference>
<keyword evidence="2" id="KW-1185">Reference proteome</keyword>
<dbReference type="PANTHER" id="PTHR43612">
    <property type="entry name" value="TRIFUNCTIONAL ENZYME SUBUNIT ALPHA"/>
    <property type="match status" value="1"/>
</dbReference>
<dbReference type="SUPFAM" id="SSF52096">
    <property type="entry name" value="ClpP/crotonase"/>
    <property type="match status" value="1"/>
</dbReference>